<dbReference type="Proteomes" id="UP000178170">
    <property type="component" value="Unassembled WGS sequence"/>
</dbReference>
<protein>
    <recommendedName>
        <fullName evidence="4">Addiction module toxin RelE</fullName>
    </recommendedName>
</protein>
<reference evidence="2 3" key="1">
    <citation type="journal article" date="2016" name="Nat. Commun.">
        <title>Thousands of microbial genomes shed light on interconnected biogeochemical processes in an aquifer system.</title>
        <authorList>
            <person name="Anantharaman K."/>
            <person name="Brown C.T."/>
            <person name="Hug L.A."/>
            <person name="Sharon I."/>
            <person name="Castelle C.J."/>
            <person name="Probst A.J."/>
            <person name="Thomas B.C."/>
            <person name="Singh A."/>
            <person name="Wilkins M.J."/>
            <person name="Karaoz U."/>
            <person name="Brodie E.L."/>
            <person name="Williams K.H."/>
            <person name="Hubbard S.S."/>
            <person name="Banfield J.F."/>
        </authorList>
    </citation>
    <scope>NUCLEOTIDE SEQUENCE [LARGE SCALE GENOMIC DNA]</scope>
</reference>
<organism evidence="2 3">
    <name type="scientific">Candidatus Wildermuthbacteria bacterium RIFCSPHIGHO2_01_FULL_48_27b</name>
    <dbReference type="NCBI Taxonomy" id="1802447"/>
    <lineage>
        <taxon>Bacteria</taxon>
        <taxon>Candidatus Wildermuthiibacteriota</taxon>
    </lineage>
</organism>
<dbReference type="SUPFAM" id="SSF143011">
    <property type="entry name" value="RelE-like"/>
    <property type="match status" value="1"/>
</dbReference>
<dbReference type="Pfam" id="PF05016">
    <property type="entry name" value="ParE_toxin"/>
    <property type="match status" value="1"/>
</dbReference>
<dbReference type="AlphaFoldDB" id="A0A1G2QXY0"/>
<sequence length="86" mass="10284">MAGFEVVVPRDVQKQIRSIPLPWRARIERGIDLLGYNPFLGEKMQGKFEGKRKIRVWPYRIFYYIYKQDKRVLVVEIQHRGSAGYK</sequence>
<dbReference type="InterPro" id="IPR035093">
    <property type="entry name" value="RelE/ParE_toxin_dom_sf"/>
</dbReference>
<dbReference type="InterPro" id="IPR007712">
    <property type="entry name" value="RelE/ParE_toxin"/>
</dbReference>
<keyword evidence="1" id="KW-1277">Toxin-antitoxin system</keyword>
<proteinExistence type="predicted"/>
<evidence type="ECO:0000313" key="2">
    <source>
        <dbReference type="EMBL" id="OHA64989.1"/>
    </source>
</evidence>
<accession>A0A1G2QXY0</accession>
<dbReference type="Gene3D" id="3.30.2310.20">
    <property type="entry name" value="RelE-like"/>
    <property type="match status" value="1"/>
</dbReference>
<evidence type="ECO:0000313" key="3">
    <source>
        <dbReference type="Proteomes" id="UP000178170"/>
    </source>
</evidence>
<comment type="caution">
    <text evidence="2">The sequence shown here is derived from an EMBL/GenBank/DDBJ whole genome shotgun (WGS) entry which is preliminary data.</text>
</comment>
<evidence type="ECO:0008006" key="4">
    <source>
        <dbReference type="Google" id="ProtNLM"/>
    </source>
</evidence>
<dbReference type="EMBL" id="MHTS01000004">
    <property type="protein sequence ID" value="OHA64989.1"/>
    <property type="molecule type" value="Genomic_DNA"/>
</dbReference>
<evidence type="ECO:0000256" key="1">
    <source>
        <dbReference type="ARBA" id="ARBA00022649"/>
    </source>
</evidence>
<name>A0A1G2QXY0_9BACT</name>
<gene>
    <name evidence="2" type="ORF">A2843_00625</name>
</gene>